<dbReference type="GO" id="GO:0005884">
    <property type="term" value="C:actin filament"/>
    <property type="evidence" value="ECO:0007669"/>
    <property type="project" value="TreeGrafter"/>
</dbReference>
<dbReference type="Gene3D" id="1.20.58.530">
    <property type="match status" value="1"/>
</dbReference>
<evidence type="ECO:0000256" key="2">
    <source>
        <dbReference type="ARBA" id="ARBA00022490"/>
    </source>
</evidence>
<dbReference type="AlphaFoldDB" id="A0A183HW18"/>
<gene>
    <name evidence="5" type="ORF">OFLC_LOCUS11680</name>
</gene>
<dbReference type="InterPro" id="IPR027417">
    <property type="entry name" value="P-loop_NTPase"/>
</dbReference>
<evidence type="ECO:0000313" key="5">
    <source>
        <dbReference type="EMBL" id="VDO78388.1"/>
    </source>
</evidence>
<reference evidence="5 6" key="2">
    <citation type="submission" date="2018-11" db="EMBL/GenBank/DDBJ databases">
        <authorList>
            <consortium name="Pathogen Informatics"/>
        </authorList>
    </citation>
    <scope>NUCLEOTIDE SEQUENCE [LARGE SCALE GENOMIC DNA]</scope>
</reference>
<dbReference type="InterPro" id="IPR046987">
    <property type="entry name" value="Myo9"/>
</dbReference>
<dbReference type="EMBL" id="UZAJ01017179">
    <property type="protein sequence ID" value="VDO78388.1"/>
    <property type="molecule type" value="Genomic_DNA"/>
</dbReference>
<proteinExistence type="inferred from homology"/>
<accession>A0A183HW18</accession>
<dbReference type="GO" id="GO:0000146">
    <property type="term" value="F:microfilament motor activity"/>
    <property type="evidence" value="ECO:0007669"/>
    <property type="project" value="InterPro"/>
</dbReference>
<keyword evidence="2" id="KW-0963">Cytoplasm</keyword>
<dbReference type="GO" id="GO:0005524">
    <property type="term" value="F:ATP binding"/>
    <property type="evidence" value="ECO:0007669"/>
    <property type="project" value="InterPro"/>
</dbReference>
<comment type="subcellular location">
    <subcellularLocation>
        <location evidence="1">Cytoplasm</location>
    </subcellularLocation>
</comment>
<dbReference type="Pfam" id="PF00063">
    <property type="entry name" value="Myosin_head"/>
    <property type="match status" value="1"/>
</dbReference>
<dbReference type="GO" id="GO:0035556">
    <property type="term" value="P:intracellular signal transduction"/>
    <property type="evidence" value="ECO:0007669"/>
    <property type="project" value="InterPro"/>
</dbReference>
<dbReference type="InterPro" id="IPR001609">
    <property type="entry name" value="Myosin_head_motor_dom-like"/>
</dbReference>
<keyword evidence="3" id="KW-0505">Motor protein</keyword>
<dbReference type="PANTHER" id="PTHR46184">
    <property type="entry name" value="UNCONVENTIONAL MYOSIN-IXB-LIKE PROTEIN"/>
    <property type="match status" value="1"/>
</dbReference>
<comment type="similarity">
    <text evidence="3">Belongs to the TRAFAC class myosin-kinesin ATPase superfamily. Myosin family.</text>
</comment>
<dbReference type="GO" id="GO:0051015">
    <property type="term" value="F:actin filament binding"/>
    <property type="evidence" value="ECO:0007669"/>
    <property type="project" value="TreeGrafter"/>
</dbReference>
<evidence type="ECO:0000313" key="6">
    <source>
        <dbReference type="Proteomes" id="UP000267606"/>
    </source>
</evidence>
<protein>
    <submittedName>
        <fullName evidence="7">Myosin motor domain-containing protein</fullName>
    </submittedName>
</protein>
<sequence length="63" mass="7420">MSKPYGMLRLIDEESNINNGTDESMLDKLNHFLKNNEYYEVPQKREPAFIVAHYAGKVKYQIK</sequence>
<comment type="caution">
    <text evidence="3">Lacks conserved residue(s) required for the propagation of feature annotation.</text>
</comment>
<dbReference type="PROSITE" id="PS51456">
    <property type="entry name" value="MYOSIN_MOTOR"/>
    <property type="match status" value="1"/>
</dbReference>
<dbReference type="GO" id="GO:0005096">
    <property type="term" value="F:GTPase activator activity"/>
    <property type="evidence" value="ECO:0007669"/>
    <property type="project" value="InterPro"/>
</dbReference>
<evidence type="ECO:0000256" key="3">
    <source>
        <dbReference type="PROSITE-ProRule" id="PRU00782"/>
    </source>
</evidence>
<organism evidence="7">
    <name type="scientific">Onchocerca flexuosa</name>
    <dbReference type="NCBI Taxonomy" id="387005"/>
    <lineage>
        <taxon>Eukaryota</taxon>
        <taxon>Metazoa</taxon>
        <taxon>Ecdysozoa</taxon>
        <taxon>Nematoda</taxon>
        <taxon>Chromadorea</taxon>
        <taxon>Rhabditida</taxon>
        <taxon>Spirurina</taxon>
        <taxon>Spiruromorpha</taxon>
        <taxon>Filarioidea</taxon>
        <taxon>Onchocercidae</taxon>
        <taxon>Onchocerca</taxon>
    </lineage>
</organism>
<dbReference type="SUPFAM" id="SSF52540">
    <property type="entry name" value="P-loop containing nucleoside triphosphate hydrolases"/>
    <property type="match status" value="1"/>
</dbReference>
<keyword evidence="3" id="KW-0009">Actin-binding</keyword>
<dbReference type="STRING" id="387005.A0A183HW18"/>
<evidence type="ECO:0000259" key="4">
    <source>
        <dbReference type="PROSITE" id="PS51456"/>
    </source>
</evidence>
<dbReference type="GO" id="GO:0016459">
    <property type="term" value="C:myosin complex"/>
    <property type="evidence" value="ECO:0007669"/>
    <property type="project" value="UniProtKB-KW"/>
</dbReference>
<dbReference type="WBParaSite" id="OFLC_0001168001-mRNA-1">
    <property type="protein sequence ID" value="OFLC_0001168001-mRNA-1"/>
    <property type="gene ID" value="OFLC_0001168001"/>
</dbReference>
<dbReference type="GO" id="GO:0005737">
    <property type="term" value="C:cytoplasm"/>
    <property type="evidence" value="ECO:0007669"/>
    <property type="project" value="UniProtKB-SubCell"/>
</dbReference>
<dbReference type="PANTHER" id="PTHR46184:SF5">
    <property type="entry name" value="UNCONVENTIONAL MYOSIN-IXA-LIKE"/>
    <property type="match status" value="1"/>
</dbReference>
<keyword evidence="3" id="KW-0518">Myosin</keyword>
<evidence type="ECO:0000256" key="1">
    <source>
        <dbReference type="ARBA" id="ARBA00004496"/>
    </source>
</evidence>
<name>A0A183HW18_9BILA</name>
<keyword evidence="6" id="KW-1185">Reference proteome</keyword>
<evidence type="ECO:0000313" key="7">
    <source>
        <dbReference type="WBParaSite" id="OFLC_0001168001-mRNA-1"/>
    </source>
</evidence>
<dbReference type="Proteomes" id="UP000267606">
    <property type="component" value="Unassembled WGS sequence"/>
</dbReference>
<feature type="domain" description="Myosin motor" evidence="4">
    <location>
        <begin position="1"/>
        <end position="63"/>
    </location>
</feature>
<reference evidence="7" key="1">
    <citation type="submission" date="2016-06" db="UniProtKB">
        <authorList>
            <consortium name="WormBaseParasite"/>
        </authorList>
    </citation>
    <scope>IDENTIFICATION</scope>
</reference>